<keyword evidence="6" id="KW-1185">Reference proteome</keyword>
<dbReference type="CDD" id="cd01392">
    <property type="entry name" value="HTH_LacI"/>
    <property type="match status" value="1"/>
</dbReference>
<feature type="domain" description="HTH lacI-type" evidence="4">
    <location>
        <begin position="52"/>
        <end position="106"/>
    </location>
</feature>
<dbReference type="Proteomes" id="UP000476411">
    <property type="component" value="Chromosome"/>
</dbReference>
<keyword evidence="2" id="KW-0238">DNA-binding</keyword>
<dbReference type="GO" id="GO:0003700">
    <property type="term" value="F:DNA-binding transcription factor activity"/>
    <property type="evidence" value="ECO:0007669"/>
    <property type="project" value="TreeGrafter"/>
</dbReference>
<dbReference type="SMART" id="SM00354">
    <property type="entry name" value="HTH_LACI"/>
    <property type="match status" value="1"/>
</dbReference>
<protein>
    <submittedName>
        <fullName evidence="5">Substrate-binding domain-containing protein</fullName>
    </submittedName>
</protein>
<evidence type="ECO:0000256" key="1">
    <source>
        <dbReference type="ARBA" id="ARBA00023015"/>
    </source>
</evidence>
<dbReference type="InterPro" id="IPR010982">
    <property type="entry name" value="Lambda_DNA-bd_dom_sf"/>
</dbReference>
<dbReference type="SUPFAM" id="SSF47413">
    <property type="entry name" value="lambda repressor-like DNA-binding domains"/>
    <property type="match status" value="1"/>
</dbReference>
<evidence type="ECO:0000256" key="3">
    <source>
        <dbReference type="ARBA" id="ARBA00023163"/>
    </source>
</evidence>
<evidence type="ECO:0000313" key="6">
    <source>
        <dbReference type="Proteomes" id="UP000476411"/>
    </source>
</evidence>
<dbReference type="CDD" id="cd06267">
    <property type="entry name" value="PBP1_LacI_sugar_binding-like"/>
    <property type="match status" value="1"/>
</dbReference>
<dbReference type="EMBL" id="CP048113">
    <property type="protein sequence ID" value="QHS59215.1"/>
    <property type="molecule type" value="Genomic_DNA"/>
</dbReference>
<dbReference type="PROSITE" id="PS50932">
    <property type="entry name" value="HTH_LACI_2"/>
    <property type="match status" value="1"/>
</dbReference>
<dbReference type="InterPro" id="IPR000843">
    <property type="entry name" value="HTH_LacI"/>
</dbReference>
<dbReference type="Gene3D" id="1.10.260.40">
    <property type="entry name" value="lambda repressor-like DNA-binding domains"/>
    <property type="match status" value="1"/>
</dbReference>
<evidence type="ECO:0000313" key="5">
    <source>
        <dbReference type="EMBL" id="QHS59215.1"/>
    </source>
</evidence>
<sequence length="391" mass="43661">MIKCIRCCHVHAITKSGIVRGKQRYYCKDCNIYFTLPDVSAADMRQHKKHMTTIVDIAKALNISKSTVSRALHEHSDINPQTRTAVQEMARRLDYQPNLLAKSLVKSKSNTIGIIVPEFLTYFFPTIIMGAQQVAAQAGYNVIICQSQESYQTEVANANVLLANRVDGVLISMTKETRKFDHFKAFEKHGIPVVFFNRVCDEMHTSKVLVNDYEGALKATEHLIKNGYRNIAHIAGPPALLITRNRLSGYRDALEKYKLPFQKELIVHCDLSKKDAIRSAKQLLSMKNRPDAVFCVNDPVAIQLMLVAKKLKITIPSELGIVGFSNEPSGEVIDPALTTVEQPVADIGRSAADILLKAIRQAEDYVPEMKSLQTTLIVRASSGGIGRRNKR</sequence>
<dbReference type="Gene3D" id="3.40.50.2300">
    <property type="match status" value="2"/>
</dbReference>
<evidence type="ECO:0000256" key="2">
    <source>
        <dbReference type="ARBA" id="ARBA00023125"/>
    </source>
</evidence>
<organism evidence="5 6">
    <name type="scientific">Chitinophaga agri</name>
    <dbReference type="NCBI Taxonomy" id="2703787"/>
    <lineage>
        <taxon>Bacteria</taxon>
        <taxon>Pseudomonadati</taxon>
        <taxon>Bacteroidota</taxon>
        <taxon>Chitinophagia</taxon>
        <taxon>Chitinophagales</taxon>
        <taxon>Chitinophagaceae</taxon>
        <taxon>Chitinophaga</taxon>
    </lineage>
</organism>
<dbReference type="InterPro" id="IPR028082">
    <property type="entry name" value="Peripla_BP_I"/>
</dbReference>
<dbReference type="AlphaFoldDB" id="A0A6B9ZDJ2"/>
<accession>A0A6B9ZDJ2</accession>
<dbReference type="RefSeq" id="WP_162330912.1">
    <property type="nucleotide sequence ID" value="NZ_CP048113.1"/>
</dbReference>
<dbReference type="KEGG" id="chih:GWR21_06340"/>
<keyword evidence="1" id="KW-0805">Transcription regulation</keyword>
<name>A0A6B9ZDJ2_9BACT</name>
<keyword evidence="3" id="KW-0804">Transcription</keyword>
<dbReference type="GO" id="GO:0000976">
    <property type="term" value="F:transcription cis-regulatory region binding"/>
    <property type="evidence" value="ECO:0007669"/>
    <property type="project" value="TreeGrafter"/>
</dbReference>
<dbReference type="Pfam" id="PF00356">
    <property type="entry name" value="LacI"/>
    <property type="match status" value="1"/>
</dbReference>
<dbReference type="SUPFAM" id="SSF53822">
    <property type="entry name" value="Periplasmic binding protein-like I"/>
    <property type="match status" value="1"/>
</dbReference>
<dbReference type="PANTHER" id="PTHR30146:SF109">
    <property type="entry name" value="HTH-TYPE TRANSCRIPTIONAL REGULATOR GALS"/>
    <property type="match status" value="1"/>
</dbReference>
<dbReference type="InterPro" id="IPR001761">
    <property type="entry name" value="Peripla_BP/Lac1_sug-bd_dom"/>
</dbReference>
<gene>
    <name evidence="5" type="ORF">GWR21_06340</name>
</gene>
<proteinExistence type="predicted"/>
<reference evidence="5 6" key="1">
    <citation type="submission" date="2020-01" db="EMBL/GenBank/DDBJ databases">
        <title>Complete genome sequence of Chitinophaga sp. H33E-04 isolated from quinoa roots.</title>
        <authorList>
            <person name="Weon H.-Y."/>
            <person name="Lee S.A."/>
        </authorList>
    </citation>
    <scope>NUCLEOTIDE SEQUENCE [LARGE SCALE GENOMIC DNA]</scope>
    <source>
        <strain evidence="5 6">H33E-04</strain>
    </source>
</reference>
<evidence type="ECO:0000259" key="4">
    <source>
        <dbReference type="PROSITE" id="PS50932"/>
    </source>
</evidence>
<dbReference type="Pfam" id="PF00532">
    <property type="entry name" value="Peripla_BP_1"/>
    <property type="match status" value="1"/>
</dbReference>
<dbReference type="PANTHER" id="PTHR30146">
    <property type="entry name" value="LACI-RELATED TRANSCRIPTIONAL REPRESSOR"/>
    <property type="match status" value="1"/>
</dbReference>